<dbReference type="InterPro" id="IPR000524">
    <property type="entry name" value="Tscrpt_reg_HTH_GntR"/>
</dbReference>
<dbReference type="InterPro" id="IPR036390">
    <property type="entry name" value="WH_DNA-bd_sf"/>
</dbReference>
<evidence type="ECO:0000256" key="2">
    <source>
        <dbReference type="ARBA" id="ARBA00023125"/>
    </source>
</evidence>
<evidence type="ECO:0000313" key="6">
    <source>
        <dbReference type="Proteomes" id="UP001275315"/>
    </source>
</evidence>
<keyword evidence="1" id="KW-0805">Transcription regulation</keyword>
<accession>A0ABU5CV36</accession>
<evidence type="ECO:0000256" key="3">
    <source>
        <dbReference type="ARBA" id="ARBA00023163"/>
    </source>
</evidence>
<dbReference type="PANTHER" id="PTHR44846">
    <property type="entry name" value="MANNOSYL-D-GLYCERATE TRANSPORT/METABOLISM SYSTEM REPRESSOR MNGR-RELATED"/>
    <property type="match status" value="1"/>
</dbReference>
<name>A0ABU5CV36_9BACI</name>
<reference evidence="5 6" key="1">
    <citation type="submission" date="2023-10" db="EMBL/GenBank/DDBJ databases">
        <title>Virgibacillus soli CC-YMP-6 genome.</title>
        <authorList>
            <person name="Miliotis G."/>
            <person name="Sengupta P."/>
            <person name="Hameed A."/>
            <person name="Chuvochina M."/>
            <person name="Mcdonagh F."/>
            <person name="Simpson A.C."/>
            <person name="Singh N.K."/>
            <person name="Rekha P.D."/>
            <person name="Raman K."/>
            <person name="Hugenholtz P."/>
            <person name="Venkateswaran K."/>
        </authorList>
    </citation>
    <scope>NUCLEOTIDE SEQUENCE [LARGE SCALE GENOMIC DNA]</scope>
    <source>
        <strain evidence="5 6">CC-YMP-6</strain>
    </source>
</reference>
<comment type="caution">
    <text evidence="5">The sequence shown here is derived from an EMBL/GenBank/DDBJ whole genome shotgun (WGS) entry which is preliminary data.</text>
</comment>
<dbReference type="InterPro" id="IPR050679">
    <property type="entry name" value="Bact_HTH_transcr_reg"/>
</dbReference>
<organism evidence="5 6">
    <name type="scientific">Paracerasibacillus soli</name>
    <dbReference type="NCBI Taxonomy" id="480284"/>
    <lineage>
        <taxon>Bacteria</taxon>
        <taxon>Bacillati</taxon>
        <taxon>Bacillota</taxon>
        <taxon>Bacilli</taxon>
        <taxon>Bacillales</taxon>
        <taxon>Bacillaceae</taxon>
        <taxon>Paracerasibacillus</taxon>
    </lineage>
</organism>
<dbReference type="PROSITE" id="PS50949">
    <property type="entry name" value="HTH_GNTR"/>
    <property type="match status" value="1"/>
</dbReference>
<dbReference type="Pfam" id="PF00392">
    <property type="entry name" value="GntR"/>
    <property type="match status" value="1"/>
</dbReference>
<protein>
    <submittedName>
        <fullName evidence="5">GntR family transcriptional regulator</fullName>
    </submittedName>
</protein>
<keyword evidence="2" id="KW-0238">DNA-binding</keyword>
<gene>
    <name evidence="5" type="ORF">RWD45_18045</name>
</gene>
<dbReference type="SUPFAM" id="SSF46785">
    <property type="entry name" value="Winged helix' DNA-binding domain"/>
    <property type="match status" value="1"/>
</dbReference>
<evidence type="ECO:0000259" key="4">
    <source>
        <dbReference type="PROSITE" id="PS50949"/>
    </source>
</evidence>
<dbReference type="CDD" id="cd07377">
    <property type="entry name" value="WHTH_GntR"/>
    <property type="match status" value="1"/>
</dbReference>
<dbReference type="SMART" id="SM00345">
    <property type="entry name" value="HTH_GNTR"/>
    <property type="match status" value="1"/>
</dbReference>
<dbReference type="PANTHER" id="PTHR44846:SF1">
    <property type="entry name" value="MANNOSYL-D-GLYCERATE TRANSPORT_METABOLISM SYSTEM REPRESSOR MNGR-RELATED"/>
    <property type="match status" value="1"/>
</dbReference>
<dbReference type="PRINTS" id="PR00035">
    <property type="entry name" value="HTHGNTR"/>
</dbReference>
<dbReference type="InterPro" id="IPR036388">
    <property type="entry name" value="WH-like_DNA-bd_sf"/>
</dbReference>
<dbReference type="Gene3D" id="1.10.10.10">
    <property type="entry name" value="Winged helix-like DNA-binding domain superfamily/Winged helix DNA-binding domain"/>
    <property type="match status" value="1"/>
</dbReference>
<feature type="domain" description="HTH gntR-type" evidence="4">
    <location>
        <begin position="8"/>
        <end position="76"/>
    </location>
</feature>
<keyword evidence="6" id="KW-1185">Reference proteome</keyword>
<proteinExistence type="predicted"/>
<evidence type="ECO:0000313" key="5">
    <source>
        <dbReference type="EMBL" id="MDY0410105.1"/>
    </source>
</evidence>
<keyword evidence="3" id="KW-0804">Transcription</keyword>
<sequence length="110" mass="12237">MLKKAQRVSLVEQVVMQIEQLIESKHWGVGDKLPPEMELMKQFDVSRNTLREAIHALVHAGLLETKQGSGTFVQSSSALGAAVHRHIKKSSLLDTLEVRLALERGGRVSR</sequence>
<evidence type="ECO:0000256" key="1">
    <source>
        <dbReference type="ARBA" id="ARBA00023015"/>
    </source>
</evidence>
<dbReference type="Proteomes" id="UP001275315">
    <property type="component" value="Unassembled WGS sequence"/>
</dbReference>
<dbReference type="EMBL" id="JAWDIQ010000003">
    <property type="protein sequence ID" value="MDY0410105.1"/>
    <property type="molecule type" value="Genomic_DNA"/>
</dbReference>